<sequence length="270" mass="28849">MKKMLMSVAMVATALTIVFGLQSCNSTKPIDKAKLEGFWSLKTLQGENAQDAFKGPNPSLQFNFGDSIVSGSGGCNTFSGAFTLSEANEFSAPNLAATMKMCFQENKESQYLAALSAPNMTIALDDKGELVFKDGETVVLQFVKGEVPVSNDVTLNTESLTGKWNLTSIAGGDIATLFAENKPTMEFAENNGVFGNAGCNNYRTAYELSGDTITFKPVASTMMACPSLQGETLFTGLLTTPLQAAINGDKLVFSKEGNVVLEFVKDTENK</sequence>
<dbReference type="RefSeq" id="WP_183306961.1">
    <property type="nucleotide sequence ID" value="NZ_JACIEP010000006.1"/>
</dbReference>
<feature type="domain" description="DUF306" evidence="2">
    <location>
        <begin position="35"/>
        <end position="142"/>
    </location>
</feature>
<name>A0A840CT31_9BACT</name>
<dbReference type="Proteomes" id="UP000555103">
    <property type="component" value="Unassembled WGS sequence"/>
</dbReference>
<dbReference type="PANTHER" id="PTHR35535:SF1">
    <property type="entry name" value="HEAT SHOCK PROTEIN HSLJ"/>
    <property type="match status" value="1"/>
</dbReference>
<keyword evidence="3" id="KW-0346">Stress response</keyword>
<keyword evidence="4" id="KW-1185">Reference proteome</keyword>
<evidence type="ECO:0000313" key="4">
    <source>
        <dbReference type="Proteomes" id="UP000555103"/>
    </source>
</evidence>
<comment type="caution">
    <text evidence="3">The sequence shown here is derived from an EMBL/GenBank/DDBJ whole genome shotgun (WGS) entry which is preliminary data.</text>
</comment>
<dbReference type="AlphaFoldDB" id="A0A840CT31"/>
<protein>
    <submittedName>
        <fullName evidence="3">Heat shock protein HslJ</fullName>
    </submittedName>
</protein>
<dbReference type="InterPro" id="IPR005184">
    <property type="entry name" value="DUF306_Meta_HslJ"/>
</dbReference>
<keyword evidence="1" id="KW-0732">Signal</keyword>
<feature type="domain" description="DUF306" evidence="2">
    <location>
        <begin position="158"/>
        <end position="263"/>
    </location>
</feature>
<feature type="chain" id="PRO_5032908413" evidence="1">
    <location>
        <begin position="24"/>
        <end position="270"/>
    </location>
</feature>
<dbReference type="PANTHER" id="PTHR35535">
    <property type="entry name" value="HEAT SHOCK PROTEIN HSLJ"/>
    <property type="match status" value="1"/>
</dbReference>
<evidence type="ECO:0000259" key="2">
    <source>
        <dbReference type="Pfam" id="PF03724"/>
    </source>
</evidence>
<dbReference type="InterPro" id="IPR053147">
    <property type="entry name" value="Hsp_HslJ-like"/>
</dbReference>
<proteinExistence type="predicted"/>
<dbReference type="PROSITE" id="PS51257">
    <property type="entry name" value="PROKAR_LIPOPROTEIN"/>
    <property type="match status" value="1"/>
</dbReference>
<dbReference type="Pfam" id="PF03724">
    <property type="entry name" value="META"/>
    <property type="match status" value="2"/>
</dbReference>
<dbReference type="EMBL" id="JACIEP010000006">
    <property type="protein sequence ID" value="MBB4036045.1"/>
    <property type="molecule type" value="Genomic_DNA"/>
</dbReference>
<feature type="signal peptide" evidence="1">
    <location>
        <begin position="1"/>
        <end position="23"/>
    </location>
</feature>
<dbReference type="InterPro" id="IPR038670">
    <property type="entry name" value="HslJ-like_sf"/>
</dbReference>
<organism evidence="3 4">
    <name type="scientific">Dysgonomonas hofstadii</name>
    <dbReference type="NCBI Taxonomy" id="637886"/>
    <lineage>
        <taxon>Bacteria</taxon>
        <taxon>Pseudomonadati</taxon>
        <taxon>Bacteroidota</taxon>
        <taxon>Bacteroidia</taxon>
        <taxon>Bacteroidales</taxon>
        <taxon>Dysgonomonadaceae</taxon>
        <taxon>Dysgonomonas</taxon>
    </lineage>
</organism>
<evidence type="ECO:0000313" key="3">
    <source>
        <dbReference type="EMBL" id="MBB4036045.1"/>
    </source>
</evidence>
<dbReference type="Gene3D" id="2.40.128.270">
    <property type="match status" value="2"/>
</dbReference>
<accession>A0A840CT31</accession>
<evidence type="ECO:0000256" key="1">
    <source>
        <dbReference type="SAM" id="SignalP"/>
    </source>
</evidence>
<reference evidence="3 4" key="1">
    <citation type="submission" date="2020-08" db="EMBL/GenBank/DDBJ databases">
        <title>Genomic Encyclopedia of Type Strains, Phase IV (KMG-IV): sequencing the most valuable type-strain genomes for metagenomic binning, comparative biology and taxonomic classification.</title>
        <authorList>
            <person name="Goeker M."/>
        </authorList>
    </citation>
    <scope>NUCLEOTIDE SEQUENCE [LARGE SCALE GENOMIC DNA]</scope>
    <source>
        <strain evidence="3 4">DSM 104969</strain>
    </source>
</reference>
<gene>
    <name evidence="3" type="ORF">GGR21_001946</name>
</gene>